<dbReference type="SUPFAM" id="SSF53474">
    <property type="entry name" value="alpha/beta-Hydrolases"/>
    <property type="match status" value="1"/>
</dbReference>
<accession>A0A7Z0QNE9</accession>
<dbReference type="PANTHER" id="PTHR11487:SF0">
    <property type="entry name" value="S-ACYL FATTY ACID SYNTHASE THIOESTERASE, MEDIUM CHAIN"/>
    <property type="match status" value="1"/>
</dbReference>
<dbReference type="GO" id="GO:0008610">
    <property type="term" value="P:lipid biosynthetic process"/>
    <property type="evidence" value="ECO:0007669"/>
    <property type="project" value="TreeGrafter"/>
</dbReference>
<dbReference type="Gene3D" id="3.40.50.1820">
    <property type="entry name" value="alpha/beta hydrolase"/>
    <property type="match status" value="1"/>
</dbReference>
<evidence type="ECO:0000313" key="1">
    <source>
        <dbReference type="EMBL" id="NYY96612.1"/>
    </source>
</evidence>
<sequence>MTNDREMMSALIKPMRADVEILETYRPEAPVRLACPTTLLGGEDDPVVRPELLERWASHVHASVPVLLPGGHFYFRRSLPVLIDLVVSTLRPVLSAMSH</sequence>
<proteinExistence type="predicted"/>
<evidence type="ECO:0008006" key="2">
    <source>
        <dbReference type="Google" id="ProtNLM"/>
    </source>
</evidence>
<dbReference type="EMBL" id="JACBFH010000004">
    <property type="protein sequence ID" value="NYY96612.1"/>
    <property type="molecule type" value="Genomic_DNA"/>
</dbReference>
<comment type="caution">
    <text evidence="1">The sequence shown here is derived from an EMBL/GenBank/DDBJ whole genome shotgun (WGS) entry which is preliminary data.</text>
</comment>
<dbReference type="InterPro" id="IPR012223">
    <property type="entry name" value="TEII"/>
</dbReference>
<protein>
    <recommendedName>
        <fullName evidence="2">Thioesterase domain-containing protein</fullName>
    </recommendedName>
</protein>
<dbReference type="AlphaFoldDB" id="A0A7Z0QNE9"/>
<reference evidence="1" key="1">
    <citation type="submission" date="2020-06" db="EMBL/GenBank/DDBJ databases">
        <title>Whole Genome Sequence of Bradyrhizobium sp. Strain 323S2.</title>
        <authorList>
            <person name="Bromfield E.S.P."/>
        </authorList>
    </citation>
    <scope>NUCLEOTIDE SEQUENCE [LARGE SCALE GENOMIC DNA]</scope>
    <source>
        <strain evidence="1">323S2</strain>
    </source>
</reference>
<dbReference type="InterPro" id="IPR029058">
    <property type="entry name" value="AB_hydrolase_fold"/>
</dbReference>
<name>A0A7Z0QNE9_9BRAD</name>
<organism evidence="1">
    <name type="scientific">Bradyrhizobium barranii subsp. barranii</name>
    <dbReference type="NCBI Taxonomy" id="2823807"/>
    <lineage>
        <taxon>Bacteria</taxon>
        <taxon>Pseudomonadati</taxon>
        <taxon>Pseudomonadota</taxon>
        <taxon>Alphaproteobacteria</taxon>
        <taxon>Hyphomicrobiales</taxon>
        <taxon>Nitrobacteraceae</taxon>
        <taxon>Bradyrhizobium</taxon>
        <taxon>Bradyrhizobium barranii</taxon>
    </lineage>
</organism>
<dbReference type="PANTHER" id="PTHR11487">
    <property type="entry name" value="THIOESTERASE"/>
    <property type="match status" value="1"/>
</dbReference>
<dbReference type="RefSeq" id="WP_028153766.1">
    <property type="nucleotide sequence ID" value="NZ_CP049700.1"/>
</dbReference>
<gene>
    <name evidence="1" type="ORF">G6321_52630</name>
</gene>